<keyword evidence="13" id="KW-1185">Reference proteome</keyword>
<sequence length="317" mass="35999">MRTLYPEIEPFASGFLEVGDGQRLYWEQVGNPAGKPAVFLHGGPGGGINPKQRQFFDPKRYNALLFDQRGCGRSTPHAGEDPDLSRNTTWKLVEDIEKLREHVGVDRWLVFGGSWGSTLALSYAQTHPERVSELVLRGIFLCREEELNWFYNPGGASRIFPDLWEEYLAPIPEEARGNNLIEEHARLLWGPDQAAAEASAFAWTGWEDRLIGLVADPDDRVKDPRTALAFARIENWYFRNAAFLRENQLLEDVDKIRNIPGVIVHGRYDVICPVSNAWELHKRWPESKLFISPRAGHAAFEAENTHHLVEAVDAFAE</sequence>
<gene>
    <name evidence="12" type="ORF">HMPREF9336_01971</name>
</gene>
<name>E5XR49_SEGRC</name>
<proteinExistence type="inferred from homology"/>
<dbReference type="PRINTS" id="PR00111">
    <property type="entry name" value="ABHYDROLASE"/>
</dbReference>
<dbReference type="GO" id="GO:0006508">
    <property type="term" value="P:proteolysis"/>
    <property type="evidence" value="ECO:0007669"/>
    <property type="project" value="UniProtKB-KW"/>
</dbReference>
<organism evidence="12 13">
    <name type="scientific">Segniliparus rugosus (strain ATCC BAA-974 / DSM 45345 / CCUG 50838 / CIP 108380 / JCM 13579 / CDC 945)</name>
    <dbReference type="NCBI Taxonomy" id="679197"/>
    <lineage>
        <taxon>Bacteria</taxon>
        <taxon>Bacillati</taxon>
        <taxon>Actinomycetota</taxon>
        <taxon>Actinomycetes</taxon>
        <taxon>Mycobacteriales</taxon>
        <taxon>Segniliparaceae</taxon>
        <taxon>Segniliparus</taxon>
    </lineage>
</organism>
<dbReference type="PANTHER" id="PTHR43722">
    <property type="entry name" value="PROLINE IMINOPEPTIDASE"/>
    <property type="match status" value="1"/>
</dbReference>
<evidence type="ECO:0000256" key="10">
    <source>
        <dbReference type="RuleBase" id="RU003421"/>
    </source>
</evidence>
<comment type="similarity">
    <text evidence="3 8 10">Belongs to the peptidase S33 family.</text>
</comment>
<feature type="domain" description="AB hydrolase-1" evidence="11">
    <location>
        <begin position="38"/>
        <end position="301"/>
    </location>
</feature>
<reference evidence="12 13" key="1">
    <citation type="journal article" date="2011" name="Stand. Genomic Sci.">
        <title>High quality draft genome sequence of Segniliparus rugosus CDC 945(T)= (ATCC BAA-974(T)).</title>
        <authorList>
            <person name="Earl A.M."/>
            <person name="Desjardins C.A."/>
            <person name="Fitzgerald M.G."/>
            <person name="Arachchi H.M."/>
            <person name="Zeng Q."/>
            <person name="Mehta T."/>
            <person name="Griggs A."/>
            <person name="Birren B.W."/>
            <person name="Toney N.C."/>
            <person name="Carr J."/>
            <person name="Posey J."/>
            <person name="Butler W.R."/>
        </authorList>
    </citation>
    <scope>NUCLEOTIDE SEQUENCE [LARGE SCALE GENOMIC DNA]</scope>
    <source>
        <strain evidence="13">ATCC BAA-974 / DSM 45345 / CCUG 50838 / CIP 108380 / JCM 13579 / CDC 945</strain>
    </source>
</reference>
<evidence type="ECO:0000256" key="3">
    <source>
        <dbReference type="ARBA" id="ARBA00010088"/>
    </source>
</evidence>
<dbReference type="GO" id="GO:0004177">
    <property type="term" value="F:aminopeptidase activity"/>
    <property type="evidence" value="ECO:0007669"/>
    <property type="project" value="UniProtKB-UniRule"/>
</dbReference>
<feature type="active site" description="Proton donor" evidence="9">
    <location>
        <position position="297"/>
    </location>
</feature>
<dbReference type="EMBL" id="ACZI02000002">
    <property type="protein sequence ID" value="EFV13142.1"/>
    <property type="molecule type" value="Genomic_DNA"/>
</dbReference>
<evidence type="ECO:0000313" key="12">
    <source>
        <dbReference type="EMBL" id="EFV13142.1"/>
    </source>
</evidence>
<dbReference type="Pfam" id="PF00561">
    <property type="entry name" value="Abhydrolase_1"/>
    <property type="match status" value="1"/>
</dbReference>
<dbReference type="HOGENOM" id="CLU_043739_2_2_11"/>
<dbReference type="MEROPS" id="S33.001"/>
<evidence type="ECO:0000256" key="8">
    <source>
        <dbReference type="PIRNR" id="PIRNR006431"/>
    </source>
</evidence>
<dbReference type="eggNOG" id="COG0596">
    <property type="taxonomic scope" value="Bacteria"/>
</dbReference>
<dbReference type="Proteomes" id="UP000004816">
    <property type="component" value="Unassembled WGS sequence"/>
</dbReference>
<dbReference type="STRING" id="679197.HMPREF9336_01971"/>
<dbReference type="GO" id="GO:0005737">
    <property type="term" value="C:cytoplasm"/>
    <property type="evidence" value="ECO:0007669"/>
    <property type="project" value="UniProtKB-SubCell"/>
</dbReference>
<accession>E5XR49</accession>
<evidence type="ECO:0000256" key="9">
    <source>
        <dbReference type="PIRSR" id="PIRSR006431-1"/>
    </source>
</evidence>
<dbReference type="PANTHER" id="PTHR43722:SF1">
    <property type="entry name" value="PROLINE IMINOPEPTIDASE"/>
    <property type="match status" value="1"/>
</dbReference>
<comment type="subcellular location">
    <subcellularLocation>
        <location evidence="2 8">Cytoplasm</location>
    </subcellularLocation>
</comment>
<dbReference type="InterPro" id="IPR000073">
    <property type="entry name" value="AB_hydrolase_1"/>
</dbReference>
<dbReference type="InterPro" id="IPR005944">
    <property type="entry name" value="Pro_iminopeptidase"/>
</dbReference>
<dbReference type="PIRSF" id="PIRSF006431">
    <property type="entry name" value="Pept_S33"/>
    <property type="match status" value="1"/>
</dbReference>
<feature type="active site" description="Nucleophile" evidence="9">
    <location>
        <position position="114"/>
    </location>
</feature>
<comment type="catalytic activity">
    <reaction evidence="1 8 10">
        <text>Release of N-terminal proline from a peptide.</text>
        <dbReference type="EC" id="3.4.11.5"/>
    </reaction>
</comment>
<evidence type="ECO:0000259" key="11">
    <source>
        <dbReference type="Pfam" id="PF00561"/>
    </source>
</evidence>
<dbReference type="AlphaFoldDB" id="E5XR49"/>
<keyword evidence="5 8" id="KW-0963">Cytoplasm</keyword>
<keyword evidence="4 8" id="KW-0031">Aminopeptidase</keyword>
<protein>
    <recommendedName>
        <fullName evidence="8 10">Proline iminopeptidase</fullName>
        <shortName evidence="8">PIP</shortName>
        <ecNumber evidence="8 10">3.4.11.5</ecNumber>
    </recommendedName>
    <alternativeName>
        <fullName evidence="8">Prolyl aminopeptidase</fullName>
    </alternativeName>
</protein>
<evidence type="ECO:0000313" key="13">
    <source>
        <dbReference type="Proteomes" id="UP000004816"/>
    </source>
</evidence>
<evidence type="ECO:0000256" key="7">
    <source>
        <dbReference type="ARBA" id="ARBA00022801"/>
    </source>
</evidence>
<dbReference type="Gene3D" id="3.40.50.1820">
    <property type="entry name" value="alpha/beta hydrolase"/>
    <property type="match status" value="1"/>
</dbReference>
<evidence type="ECO:0000256" key="1">
    <source>
        <dbReference type="ARBA" id="ARBA00001585"/>
    </source>
</evidence>
<keyword evidence="6 8" id="KW-0645">Protease</keyword>
<dbReference type="ESTHER" id="9acto-e5xr49">
    <property type="family name" value="Proline_iminopeptidase"/>
</dbReference>
<feature type="active site" evidence="9">
    <location>
        <position position="269"/>
    </location>
</feature>
<dbReference type="InterPro" id="IPR002410">
    <property type="entry name" value="Peptidase_S33"/>
</dbReference>
<dbReference type="RefSeq" id="WP_007469909.1">
    <property type="nucleotide sequence ID" value="NZ_KI391953.1"/>
</dbReference>
<dbReference type="SUPFAM" id="SSF53474">
    <property type="entry name" value="alpha/beta-Hydrolases"/>
    <property type="match status" value="1"/>
</dbReference>
<dbReference type="EC" id="3.4.11.5" evidence="8 10"/>
<keyword evidence="7 8" id="KW-0378">Hydrolase</keyword>
<dbReference type="PRINTS" id="PR00793">
    <property type="entry name" value="PROAMNOPTASE"/>
</dbReference>
<evidence type="ECO:0000256" key="5">
    <source>
        <dbReference type="ARBA" id="ARBA00022490"/>
    </source>
</evidence>
<evidence type="ECO:0000256" key="6">
    <source>
        <dbReference type="ARBA" id="ARBA00022670"/>
    </source>
</evidence>
<evidence type="ECO:0000256" key="2">
    <source>
        <dbReference type="ARBA" id="ARBA00004496"/>
    </source>
</evidence>
<dbReference type="NCBIfam" id="TIGR01249">
    <property type="entry name" value="pro_imino_pep_1"/>
    <property type="match status" value="1"/>
</dbReference>
<dbReference type="OrthoDB" id="9796770at2"/>
<evidence type="ECO:0000256" key="4">
    <source>
        <dbReference type="ARBA" id="ARBA00022438"/>
    </source>
</evidence>
<comment type="caution">
    <text evidence="12">The sequence shown here is derived from an EMBL/GenBank/DDBJ whole genome shotgun (WGS) entry which is preliminary data.</text>
</comment>
<dbReference type="InterPro" id="IPR029058">
    <property type="entry name" value="AB_hydrolase_fold"/>
</dbReference>